<dbReference type="InterPro" id="IPR021312">
    <property type="entry name" value="DUF2889"/>
</dbReference>
<organism evidence="2 3">
    <name type="scientific">Frankia torreyi</name>
    <dbReference type="NCBI Taxonomy" id="1856"/>
    <lineage>
        <taxon>Bacteria</taxon>
        <taxon>Bacillati</taxon>
        <taxon>Actinomycetota</taxon>
        <taxon>Actinomycetes</taxon>
        <taxon>Frankiales</taxon>
        <taxon>Frankiaceae</taxon>
        <taxon>Frankia</taxon>
    </lineage>
</organism>
<dbReference type="Pfam" id="PF11136">
    <property type="entry name" value="DUF2889"/>
    <property type="match status" value="1"/>
</dbReference>
<gene>
    <name evidence="2" type="ORF">FF36_06295</name>
</gene>
<dbReference type="Proteomes" id="UP000032545">
    <property type="component" value="Unassembled WGS sequence"/>
</dbReference>
<accession>A0A0D8B556</accession>
<evidence type="ECO:0000313" key="3">
    <source>
        <dbReference type="Proteomes" id="UP000032545"/>
    </source>
</evidence>
<comment type="caution">
    <text evidence="2">The sequence shown here is derived from an EMBL/GenBank/DDBJ whole genome shotgun (WGS) entry which is preliminary data.</text>
</comment>
<evidence type="ECO:0000313" key="2">
    <source>
        <dbReference type="EMBL" id="KJE19423.1"/>
    </source>
</evidence>
<dbReference type="PATRIC" id="fig|1502723.3.peg.828"/>
<reference evidence="2 3" key="2">
    <citation type="journal article" date="2016" name="Genome Announc.">
        <title>Permanent Draft Genome Sequences for Two Variants of Frankia sp. Strain CpI1, the First Frankia Strain Isolated from Root Nodules of Comptonia peregrina.</title>
        <authorList>
            <person name="Oshone R."/>
            <person name="Hurst S.G.IV."/>
            <person name="Abebe-Akele F."/>
            <person name="Simpson S."/>
            <person name="Morris K."/>
            <person name="Thomas W.K."/>
            <person name="Tisa L.S."/>
        </authorList>
    </citation>
    <scope>NUCLEOTIDE SEQUENCE [LARGE SCALE GENOMIC DNA]</scope>
    <source>
        <strain evidence="3">CpI1-S</strain>
    </source>
</reference>
<dbReference type="EMBL" id="JYFN01000108">
    <property type="protein sequence ID" value="KJE19423.1"/>
    <property type="molecule type" value="Genomic_DNA"/>
</dbReference>
<reference evidence="3" key="1">
    <citation type="submission" date="2015-02" db="EMBL/GenBank/DDBJ databases">
        <title>Draft Genome of Frankia sp. CpI1-S.</title>
        <authorList>
            <person name="Oshone R.T."/>
            <person name="Ngom M."/>
            <person name="Ghodhbane-Gtari F."/>
            <person name="Gtari M."/>
            <person name="Morris K."/>
            <person name="Thomas K."/>
            <person name="Sen A."/>
            <person name="Tisa L.S."/>
        </authorList>
    </citation>
    <scope>NUCLEOTIDE SEQUENCE [LARGE SCALE GENOMIC DNA]</scope>
    <source>
        <strain evidence="3">CpI1-S</strain>
    </source>
</reference>
<keyword evidence="3" id="KW-1185">Reference proteome</keyword>
<proteinExistence type="predicted"/>
<protein>
    <recommendedName>
        <fullName evidence="4">DUF2889 domain-containing protein</fullName>
    </recommendedName>
</protein>
<evidence type="ECO:0000256" key="1">
    <source>
        <dbReference type="SAM" id="MobiDB-lite"/>
    </source>
</evidence>
<feature type="region of interest" description="Disordered" evidence="1">
    <location>
        <begin position="1"/>
        <end position="35"/>
    </location>
</feature>
<name>A0A0D8B556_9ACTN</name>
<sequence length="356" mass="38612">MPSPVRPLPALAELTPPPGSPHRGAPPRVPGSVRRTSHLNVTWPDGFGSPMHLHAGARDLVTGRDRQATVVDSAQLRVTIDSTRTLRSVTSVPPRKALDGLIGQSGGRGYRARLRELVPEDVATGSPLHFLLDDMPGATLVAPIAWRLWPREQEKLTEFAASTAASRVEAMREVCSGWRADGAPLERMAQGGGLEQNLVPAHPLEQPDDPLAWHRMPAPSGDSAMFRRRRRVDVVAPEPGTPHGLLTVDSMFRDSMWSPQGVETVVHEYGVHATVDPATMRLVGLRADPRVLPFETCPSAADNVDLLLGEPMRTLRARVIRLVVGTDGCTHLNDALRALAEVPVLVDHLVTTGRID</sequence>
<evidence type="ECO:0008006" key="4">
    <source>
        <dbReference type="Google" id="ProtNLM"/>
    </source>
</evidence>
<dbReference type="AlphaFoldDB" id="A0A0D8B556"/>